<accession>A0A8H3BB11</accession>
<dbReference type="Proteomes" id="UP000663831">
    <property type="component" value="Unassembled WGS sequence"/>
</dbReference>
<evidence type="ECO:0000313" key="5">
    <source>
        <dbReference type="Proteomes" id="UP000663831"/>
    </source>
</evidence>
<name>A0A8H3BB11_9AGAM</name>
<dbReference type="InterPro" id="IPR006703">
    <property type="entry name" value="G_AIG1"/>
</dbReference>
<dbReference type="OrthoDB" id="8954335at2759"/>
<organism evidence="4 5">
    <name type="scientific">Rhizoctonia solani</name>
    <dbReference type="NCBI Taxonomy" id="456999"/>
    <lineage>
        <taxon>Eukaryota</taxon>
        <taxon>Fungi</taxon>
        <taxon>Dikarya</taxon>
        <taxon>Basidiomycota</taxon>
        <taxon>Agaricomycotina</taxon>
        <taxon>Agaricomycetes</taxon>
        <taxon>Cantharellales</taxon>
        <taxon>Ceratobasidiaceae</taxon>
        <taxon>Rhizoctonia</taxon>
    </lineage>
</organism>
<evidence type="ECO:0000256" key="2">
    <source>
        <dbReference type="SAM" id="MobiDB-lite"/>
    </source>
</evidence>
<dbReference type="EMBL" id="CAJMWV010002049">
    <property type="protein sequence ID" value="CAE6452678.1"/>
    <property type="molecule type" value="Genomic_DNA"/>
</dbReference>
<dbReference type="GO" id="GO:0005525">
    <property type="term" value="F:GTP binding"/>
    <property type="evidence" value="ECO:0007669"/>
    <property type="project" value="InterPro"/>
</dbReference>
<keyword evidence="1" id="KW-0547">Nucleotide-binding</keyword>
<evidence type="ECO:0000259" key="3">
    <source>
        <dbReference type="Pfam" id="PF04548"/>
    </source>
</evidence>
<evidence type="ECO:0000256" key="1">
    <source>
        <dbReference type="ARBA" id="ARBA00022741"/>
    </source>
</evidence>
<gene>
    <name evidence="4" type="ORF">RDB_LOCUS68533</name>
</gene>
<dbReference type="Gene3D" id="3.40.50.300">
    <property type="entry name" value="P-loop containing nucleotide triphosphate hydrolases"/>
    <property type="match status" value="1"/>
</dbReference>
<feature type="region of interest" description="Disordered" evidence="2">
    <location>
        <begin position="365"/>
        <end position="386"/>
    </location>
</feature>
<dbReference type="Pfam" id="PF04548">
    <property type="entry name" value="AIG1"/>
    <property type="match status" value="1"/>
</dbReference>
<proteinExistence type="predicted"/>
<dbReference type="AlphaFoldDB" id="A0A8H3BB11"/>
<reference evidence="4" key="1">
    <citation type="submission" date="2021-01" db="EMBL/GenBank/DDBJ databases">
        <authorList>
            <person name="Kaushik A."/>
        </authorList>
    </citation>
    <scope>NUCLEOTIDE SEQUENCE</scope>
    <source>
        <strain evidence="4">AG3-1AP</strain>
    </source>
</reference>
<comment type="caution">
    <text evidence="4">The sequence shown here is derived from an EMBL/GenBank/DDBJ whole genome shotgun (WGS) entry which is preliminary data.</text>
</comment>
<dbReference type="SUPFAM" id="SSF52540">
    <property type="entry name" value="P-loop containing nucleoside triphosphate hydrolases"/>
    <property type="match status" value="1"/>
</dbReference>
<evidence type="ECO:0000313" key="4">
    <source>
        <dbReference type="EMBL" id="CAE6452678.1"/>
    </source>
</evidence>
<protein>
    <recommendedName>
        <fullName evidence="3">AIG1-type G domain-containing protein</fullName>
    </recommendedName>
</protein>
<dbReference type="InterPro" id="IPR027417">
    <property type="entry name" value="P-loop_NTPase"/>
</dbReference>
<feature type="domain" description="AIG1-type G" evidence="3">
    <location>
        <begin position="18"/>
        <end position="110"/>
    </location>
</feature>
<sequence length="386" mass="43181">MPPPPNAMAGSKSQFSRKILVMGLTGAGKSTFINTVAGSTLTVSASIESCTQIASHVSFYLGDGTHVELMDSPGFNDSVWSELQVLQSTVNELQSWAPEGIHAIIYLQRISDNRISGSALRAFDIFFRMCGATGEVMTRVAIVTNMWGAVSLEVGEAREAELKYNGALSFKKALDLGASFHRNNNPPKSALEIIHALVGRESPFSDPLKLAVQCELEGGLSLHQTSAGEAISHELSQTQAKHQAEIIVLRQQYEKARQDHDIETQEEIEEERRLILESLMELELIQAHLREQVEQKTFWTDHEMKQVTYGRLSSQDPTEPFKGQSFWDLVLNKIRSRMPTWRNEEMVNSARGSTRLYSYRRTEEATVGHNHPTTGFPPQNHVFPRT</sequence>